<evidence type="ECO:0000313" key="2">
    <source>
        <dbReference type="Proteomes" id="UP000775547"/>
    </source>
</evidence>
<dbReference type="OrthoDB" id="192832at2759"/>
<dbReference type="EMBL" id="JABCKV010004335">
    <property type="protein sequence ID" value="KAG5633891.1"/>
    <property type="molecule type" value="Genomic_DNA"/>
</dbReference>
<dbReference type="Proteomes" id="UP000775547">
    <property type="component" value="Unassembled WGS sequence"/>
</dbReference>
<keyword evidence="2" id="KW-1185">Reference proteome</keyword>
<organism evidence="1 2">
    <name type="scientific">Asterophora parasitica</name>
    <dbReference type="NCBI Taxonomy" id="117018"/>
    <lineage>
        <taxon>Eukaryota</taxon>
        <taxon>Fungi</taxon>
        <taxon>Dikarya</taxon>
        <taxon>Basidiomycota</taxon>
        <taxon>Agaricomycotina</taxon>
        <taxon>Agaricomycetes</taxon>
        <taxon>Agaricomycetidae</taxon>
        <taxon>Agaricales</taxon>
        <taxon>Tricholomatineae</taxon>
        <taxon>Lyophyllaceae</taxon>
        <taxon>Asterophora</taxon>
    </lineage>
</organism>
<protein>
    <submittedName>
        <fullName evidence="1">Uncharacterized protein</fullName>
    </submittedName>
</protein>
<reference evidence="1" key="1">
    <citation type="submission" date="2020-07" db="EMBL/GenBank/DDBJ databases">
        <authorList>
            <person name="Nieuwenhuis M."/>
            <person name="Van De Peppel L.J.J."/>
        </authorList>
    </citation>
    <scope>NUCLEOTIDE SEQUENCE</scope>
    <source>
        <strain evidence="1">AP01</strain>
        <tissue evidence="1">Mycelium</tissue>
    </source>
</reference>
<gene>
    <name evidence="1" type="ORF">DXG03_006539</name>
</gene>
<proteinExistence type="predicted"/>
<name>A0A9P7FNS7_9AGAR</name>
<evidence type="ECO:0000313" key="1">
    <source>
        <dbReference type="EMBL" id="KAG5633891.1"/>
    </source>
</evidence>
<comment type="caution">
    <text evidence="1">The sequence shown here is derived from an EMBL/GenBank/DDBJ whole genome shotgun (WGS) entry which is preliminary data.</text>
</comment>
<reference evidence="1" key="2">
    <citation type="submission" date="2021-10" db="EMBL/GenBank/DDBJ databases">
        <title>Phylogenomics reveals ancestral predisposition of the termite-cultivated fungus Termitomyces towards a domesticated lifestyle.</title>
        <authorList>
            <person name="Auxier B."/>
            <person name="Grum-Grzhimaylo A."/>
            <person name="Cardenas M.E."/>
            <person name="Lodge J.D."/>
            <person name="Laessoe T."/>
            <person name="Pedersen O."/>
            <person name="Smith M.E."/>
            <person name="Kuyper T.W."/>
            <person name="Franco-Molano E.A."/>
            <person name="Baroni T.J."/>
            <person name="Aanen D.K."/>
        </authorList>
    </citation>
    <scope>NUCLEOTIDE SEQUENCE</scope>
    <source>
        <strain evidence="1">AP01</strain>
        <tissue evidence="1">Mycelium</tissue>
    </source>
</reference>
<accession>A0A9P7FNS7</accession>
<dbReference type="Gene3D" id="2.60.120.200">
    <property type="match status" value="1"/>
</dbReference>
<dbReference type="AlphaFoldDB" id="A0A9P7FNS7"/>
<sequence length="81" mass="9084">MERRPEYIKVFFWPRNAGNVPNDVRNGASSINPDAWAEILLALSTALLDALPPATEPDYVNRNPGAFSKAYFNIQSLKVYT</sequence>